<evidence type="ECO:0000256" key="5">
    <source>
        <dbReference type="ARBA" id="ARBA00023186"/>
    </source>
</evidence>
<keyword evidence="3" id="KW-1133">Transmembrane helix</keyword>
<evidence type="ECO:0000313" key="8">
    <source>
        <dbReference type="EMBL" id="GAQ79627.1"/>
    </source>
</evidence>
<keyword evidence="9" id="KW-1185">Reference proteome</keyword>
<dbReference type="STRING" id="105231.A0A1Y1HSV1"/>
<dbReference type="PROSITE" id="PS00636">
    <property type="entry name" value="DNAJ_1"/>
    <property type="match status" value="1"/>
</dbReference>
<evidence type="ECO:0000256" key="4">
    <source>
        <dbReference type="ARBA" id="ARBA00023136"/>
    </source>
</evidence>
<dbReference type="GO" id="GO:0006457">
    <property type="term" value="P:protein folding"/>
    <property type="evidence" value="ECO:0000318"/>
    <property type="project" value="GO_Central"/>
</dbReference>
<dbReference type="InterPro" id="IPR036869">
    <property type="entry name" value="J_dom_sf"/>
</dbReference>
<dbReference type="InterPro" id="IPR001623">
    <property type="entry name" value="DnaJ_domain"/>
</dbReference>
<dbReference type="OrthoDB" id="10250354at2759"/>
<dbReference type="Proteomes" id="UP000054558">
    <property type="component" value="Unassembled WGS sequence"/>
</dbReference>
<keyword evidence="6" id="KW-0732">Signal</keyword>
<dbReference type="EMBL" id="DF236983">
    <property type="protein sequence ID" value="GAQ79627.1"/>
    <property type="molecule type" value="Genomic_DNA"/>
</dbReference>
<gene>
    <name evidence="8" type="ORF">KFL_000340300</name>
</gene>
<protein>
    <submittedName>
        <fullName evidence="8">Chaperone DnaJ-domain superfamily protein</fullName>
    </submittedName>
</protein>
<evidence type="ECO:0000256" key="3">
    <source>
        <dbReference type="ARBA" id="ARBA00022989"/>
    </source>
</evidence>
<proteinExistence type="predicted"/>
<dbReference type="OMA" id="TERWCWT"/>
<dbReference type="PRINTS" id="PR00625">
    <property type="entry name" value="JDOMAIN"/>
</dbReference>
<dbReference type="PANTHER" id="PTHR44176:SF1">
    <property type="entry name" value="DNAJ HOMOLOG SUBFAMILY C MEMBER 25"/>
    <property type="match status" value="1"/>
</dbReference>
<dbReference type="PROSITE" id="PS50076">
    <property type="entry name" value="DNAJ_2"/>
    <property type="match status" value="1"/>
</dbReference>
<dbReference type="InterPro" id="IPR044632">
    <property type="entry name" value="DNAJC25-like"/>
</dbReference>
<dbReference type="Pfam" id="PF00226">
    <property type="entry name" value="DnaJ"/>
    <property type="match status" value="1"/>
</dbReference>
<evidence type="ECO:0000256" key="1">
    <source>
        <dbReference type="ARBA" id="ARBA00004141"/>
    </source>
</evidence>
<evidence type="ECO:0000256" key="2">
    <source>
        <dbReference type="ARBA" id="ARBA00022692"/>
    </source>
</evidence>
<evidence type="ECO:0000313" key="9">
    <source>
        <dbReference type="Proteomes" id="UP000054558"/>
    </source>
</evidence>
<feature type="chain" id="PRO_5011987919" evidence="6">
    <location>
        <begin position="29"/>
        <end position="305"/>
    </location>
</feature>
<organism evidence="8 9">
    <name type="scientific">Klebsormidium nitens</name>
    <name type="common">Green alga</name>
    <name type="synonym">Ulothrix nitens</name>
    <dbReference type="NCBI Taxonomy" id="105231"/>
    <lineage>
        <taxon>Eukaryota</taxon>
        <taxon>Viridiplantae</taxon>
        <taxon>Streptophyta</taxon>
        <taxon>Klebsormidiophyceae</taxon>
        <taxon>Klebsormidiales</taxon>
        <taxon>Klebsormidiaceae</taxon>
        <taxon>Klebsormidium</taxon>
    </lineage>
</organism>
<keyword evidence="5" id="KW-0143">Chaperone</keyword>
<comment type="subcellular location">
    <subcellularLocation>
        <location evidence="1">Membrane</location>
        <topology evidence="1">Multi-pass membrane protein</topology>
    </subcellularLocation>
</comment>
<dbReference type="AlphaFoldDB" id="A0A1Y1HSV1"/>
<dbReference type="SMART" id="SM00271">
    <property type="entry name" value="DnaJ"/>
    <property type="match status" value="1"/>
</dbReference>
<name>A0A1Y1HSV1_KLENI</name>
<evidence type="ECO:0000259" key="7">
    <source>
        <dbReference type="PROSITE" id="PS50076"/>
    </source>
</evidence>
<dbReference type="Gene3D" id="1.10.287.110">
    <property type="entry name" value="DnaJ domain"/>
    <property type="match status" value="1"/>
</dbReference>
<accession>A0A1Y1HSV1</accession>
<dbReference type="SUPFAM" id="SSF46565">
    <property type="entry name" value="Chaperone J-domain"/>
    <property type="match status" value="1"/>
</dbReference>
<dbReference type="PANTHER" id="PTHR44176">
    <property type="entry name" value="DNAJ HOMOLOG SUBFAMILY C MEMBER 25"/>
    <property type="match status" value="1"/>
</dbReference>
<feature type="signal peptide" evidence="6">
    <location>
        <begin position="1"/>
        <end position="28"/>
    </location>
</feature>
<dbReference type="GO" id="GO:0005789">
    <property type="term" value="C:endoplasmic reticulum membrane"/>
    <property type="evidence" value="ECO:0000318"/>
    <property type="project" value="GO_Central"/>
</dbReference>
<reference evidence="8 9" key="1">
    <citation type="journal article" date="2014" name="Nat. Commun.">
        <title>Klebsormidium flaccidum genome reveals primary factors for plant terrestrial adaptation.</title>
        <authorList>
            <person name="Hori K."/>
            <person name="Maruyama F."/>
            <person name="Fujisawa T."/>
            <person name="Togashi T."/>
            <person name="Yamamoto N."/>
            <person name="Seo M."/>
            <person name="Sato S."/>
            <person name="Yamada T."/>
            <person name="Mori H."/>
            <person name="Tajima N."/>
            <person name="Moriyama T."/>
            <person name="Ikeuchi M."/>
            <person name="Watanabe M."/>
            <person name="Wada H."/>
            <person name="Kobayashi K."/>
            <person name="Saito M."/>
            <person name="Masuda T."/>
            <person name="Sasaki-Sekimoto Y."/>
            <person name="Mashiguchi K."/>
            <person name="Awai K."/>
            <person name="Shimojima M."/>
            <person name="Masuda S."/>
            <person name="Iwai M."/>
            <person name="Nobusawa T."/>
            <person name="Narise T."/>
            <person name="Kondo S."/>
            <person name="Saito H."/>
            <person name="Sato R."/>
            <person name="Murakawa M."/>
            <person name="Ihara Y."/>
            <person name="Oshima-Yamada Y."/>
            <person name="Ohtaka K."/>
            <person name="Satoh M."/>
            <person name="Sonobe K."/>
            <person name="Ishii M."/>
            <person name="Ohtani R."/>
            <person name="Kanamori-Sato M."/>
            <person name="Honoki R."/>
            <person name="Miyazaki D."/>
            <person name="Mochizuki H."/>
            <person name="Umetsu J."/>
            <person name="Higashi K."/>
            <person name="Shibata D."/>
            <person name="Kamiya Y."/>
            <person name="Sato N."/>
            <person name="Nakamura Y."/>
            <person name="Tabata S."/>
            <person name="Ida S."/>
            <person name="Kurokawa K."/>
            <person name="Ohta H."/>
        </authorList>
    </citation>
    <scope>NUCLEOTIDE SEQUENCE [LARGE SCALE GENOMIC DNA]</scope>
    <source>
        <strain evidence="8 9">NIES-2285</strain>
    </source>
</reference>
<keyword evidence="2" id="KW-0812">Transmembrane</keyword>
<feature type="domain" description="J" evidence="7">
    <location>
        <begin position="35"/>
        <end position="100"/>
    </location>
</feature>
<dbReference type="InterPro" id="IPR018253">
    <property type="entry name" value="DnaJ_domain_CS"/>
</dbReference>
<sequence>MKLPMSYQLLSWVCLALALCSLIRPAVAIWCDDDNCYELLGVNQTATSSEIRKAYYKLSLSLHPDKNPGDETAQRRFAKIGAAYEILSNEDRRSSYDYVLAHPERVLYNTARYYQTYYGPKSDIRLIVLGVVVIISGFQYFNDYVLYHKAMSDVKKSASFRRRLNALKQERLGTKGKVRSKNKAAKDDDPVKELEEEVLQEVELVGRPPPHWKRLLPWQLVMGVVNLFKWAKWEVEWTRKYRWNKEPYDADAREYLTRSTLGVGAERWEHIDEEEREELIARELWVAKNWEAFKNSKRKEARRRR</sequence>
<keyword evidence="4" id="KW-0472">Membrane</keyword>
<dbReference type="CDD" id="cd06257">
    <property type="entry name" value="DnaJ"/>
    <property type="match status" value="1"/>
</dbReference>
<evidence type="ECO:0000256" key="6">
    <source>
        <dbReference type="SAM" id="SignalP"/>
    </source>
</evidence>